<dbReference type="PANTHER" id="PTHR44533:SF4">
    <property type="entry name" value="DEAD_H RNA HELICASE, PUTATIVE-RELATED"/>
    <property type="match status" value="1"/>
</dbReference>
<dbReference type="InterPro" id="IPR055124">
    <property type="entry name" value="PIN-like_DDX60"/>
</dbReference>
<keyword evidence="2" id="KW-0547">Nucleotide-binding</keyword>
<organism evidence="4 5">
    <name type="scientific">Gigaspora margarita</name>
    <dbReference type="NCBI Taxonomy" id="4874"/>
    <lineage>
        <taxon>Eukaryota</taxon>
        <taxon>Fungi</taxon>
        <taxon>Fungi incertae sedis</taxon>
        <taxon>Mucoromycota</taxon>
        <taxon>Glomeromycotina</taxon>
        <taxon>Glomeromycetes</taxon>
        <taxon>Diversisporales</taxon>
        <taxon>Gigasporaceae</taxon>
        <taxon>Gigaspora</taxon>
    </lineage>
</organism>
<keyword evidence="1" id="KW-0378">Hydrolase</keyword>
<evidence type="ECO:0000313" key="5">
    <source>
        <dbReference type="Proteomes" id="UP000789901"/>
    </source>
</evidence>
<proteinExistence type="predicted"/>
<accession>A0ABN7VM72</accession>
<feature type="non-terminal residue" evidence="4">
    <location>
        <position position="448"/>
    </location>
</feature>
<dbReference type="InterPro" id="IPR052431">
    <property type="entry name" value="SKI2_subfamily_helicases"/>
</dbReference>
<comment type="caution">
    <text evidence="4">The sequence shown here is derived from an EMBL/GenBank/DDBJ whole genome shotgun (WGS) entry which is preliminary data.</text>
</comment>
<evidence type="ECO:0000256" key="2">
    <source>
        <dbReference type="ARBA" id="ARBA00022806"/>
    </source>
</evidence>
<keyword evidence="5" id="KW-1185">Reference proteome</keyword>
<name>A0ABN7VM72_GIGMA</name>
<evidence type="ECO:0000313" key="4">
    <source>
        <dbReference type="EMBL" id="CAG8784920.1"/>
    </source>
</evidence>
<reference evidence="4 5" key="1">
    <citation type="submission" date="2021-06" db="EMBL/GenBank/DDBJ databases">
        <authorList>
            <person name="Kallberg Y."/>
            <person name="Tangrot J."/>
            <person name="Rosling A."/>
        </authorList>
    </citation>
    <scope>NUCLEOTIDE SEQUENCE [LARGE SCALE GENOMIC DNA]</scope>
    <source>
        <strain evidence="4 5">120-4 pot B 10/14</strain>
    </source>
</reference>
<gene>
    <name evidence="4" type="ORF">GMARGA_LOCUS20275</name>
</gene>
<keyword evidence="2" id="KW-0347">Helicase</keyword>
<protein>
    <submittedName>
        <fullName evidence="4">2059_t:CDS:1</fullName>
    </submittedName>
</protein>
<dbReference type="EMBL" id="CAJVQB010017619">
    <property type="protein sequence ID" value="CAG8784920.1"/>
    <property type="molecule type" value="Genomic_DNA"/>
</dbReference>
<feature type="domain" description="ATP-dependent RNA helicase DDX60 PIN-like" evidence="3">
    <location>
        <begin position="18"/>
        <end position="213"/>
    </location>
</feature>
<dbReference type="Proteomes" id="UP000789901">
    <property type="component" value="Unassembled WGS sequence"/>
</dbReference>
<evidence type="ECO:0000259" key="3">
    <source>
        <dbReference type="Pfam" id="PF23002"/>
    </source>
</evidence>
<evidence type="ECO:0000256" key="1">
    <source>
        <dbReference type="ARBA" id="ARBA00022801"/>
    </source>
</evidence>
<dbReference type="PANTHER" id="PTHR44533">
    <property type="entry name" value="DEAD/H RNA HELICASE, PUTATIVE-RELATED"/>
    <property type="match status" value="1"/>
</dbReference>
<keyword evidence="2" id="KW-0067">ATP-binding</keyword>
<dbReference type="Pfam" id="PF23002">
    <property type="entry name" value="PIN-like_DDX60"/>
    <property type="match status" value="1"/>
</dbReference>
<sequence length="448" mass="52547">MEKNDYIKYLNNWYNKLRSRYVDLIGDFGGSELFVVEGDSLLYEFLCDPEKHFLNFIQPYGGGQFLSLTYLVETFLNKLKQRGCVFHLVFFNAHKVIWDCNPKFRIAREIIIDHLKSCQHKSKVSIYEFPAWWDPQFDQYIDDRQPLFILSGDGSAEDDIDDSKILYKEGLRKMSILLKGLFYHSLHKDLSMALIPGMEFRDSRAQAFVFDRGGNVEQSTFENIQNIVDLCSIEATNSNEHANQVVFSNLFNDQENQNALLNLLLNEQENQNVLNNGGRRLILAIISLITLLNQNSEPIYRLLSKLFLLHIYLLDYITLQLRTLPSMKEIDISNDNIINKFLESFYNYIRLFISLVQLQKDRNLDFNSLPNEIRQDFDIAWNILKHYDNNNIINFNGLLNNIQIEEHNIPTYANNELSLLPFNYPFFVKILGDMQLEFDENNSDIIDY</sequence>